<name>A0ABS5FRD5_9BRAD</name>
<dbReference type="InterPro" id="IPR050723">
    <property type="entry name" value="CFA/CMAS"/>
</dbReference>
<dbReference type="Pfam" id="PF10119">
    <property type="entry name" value="MethyTransf_Reg"/>
    <property type="match status" value="1"/>
</dbReference>
<dbReference type="Pfam" id="PF13847">
    <property type="entry name" value="Methyltransf_31"/>
    <property type="match status" value="1"/>
</dbReference>
<dbReference type="SUPFAM" id="SSF53335">
    <property type="entry name" value="S-adenosyl-L-methionine-dependent methyltransferases"/>
    <property type="match status" value="1"/>
</dbReference>
<evidence type="ECO:0000313" key="4">
    <source>
        <dbReference type="EMBL" id="MBR0799369.1"/>
    </source>
</evidence>
<keyword evidence="5" id="KW-1185">Reference proteome</keyword>
<evidence type="ECO:0000259" key="3">
    <source>
        <dbReference type="Pfam" id="PF21782"/>
    </source>
</evidence>
<organism evidence="4 5">
    <name type="scientific">Bradyrhizobium jicamae</name>
    <dbReference type="NCBI Taxonomy" id="280332"/>
    <lineage>
        <taxon>Bacteria</taxon>
        <taxon>Pseudomonadati</taxon>
        <taxon>Pseudomonadota</taxon>
        <taxon>Alphaproteobacteria</taxon>
        <taxon>Hyphomicrobiales</taxon>
        <taxon>Nitrobacteraceae</taxon>
        <taxon>Bradyrhizobium</taxon>
    </lineage>
</organism>
<dbReference type="Pfam" id="PF21782">
    <property type="entry name" value="WHD_PKMT"/>
    <property type="match status" value="1"/>
</dbReference>
<accession>A0ABS5FRD5</accession>
<dbReference type="RefSeq" id="WP_212397252.1">
    <property type="nucleotide sequence ID" value="NZ_JAFCJH010000038.1"/>
</dbReference>
<dbReference type="InterPro" id="IPR029063">
    <property type="entry name" value="SAM-dependent_MTases_sf"/>
</dbReference>
<feature type="domain" description="PKMT C-terminal winged helix" evidence="3">
    <location>
        <begin position="399"/>
        <end position="464"/>
    </location>
</feature>
<proteinExistence type="predicted"/>
<keyword evidence="4" id="KW-0489">Methyltransferase</keyword>
<evidence type="ECO:0000313" key="5">
    <source>
        <dbReference type="Proteomes" id="UP001315278"/>
    </source>
</evidence>
<dbReference type="EMBL" id="JAFCJH010000038">
    <property type="protein sequence ID" value="MBR0799369.1"/>
    <property type="molecule type" value="Genomic_DNA"/>
</dbReference>
<feature type="domain" description="Methyltransferase regulatory" evidence="1">
    <location>
        <begin position="211"/>
        <end position="294"/>
    </location>
</feature>
<keyword evidence="4" id="KW-0808">Transferase</keyword>
<dbReference type="PANTHER" id="PTHR43667:SF2">
    <property type="entry name" value="FATTY ACID C-METHYL TRANSFERASE"/>
    <property type="match status" value="1"/>
</dbReference>
<evidence type="ECO:0000259" key="1">
    <source>
        <dbReference type="Pfam" id="PF10119"/>
    </source>
</evidence>
<reference evidence="5" key="1">
    <citation type="journal article" date="2021" name="ISME J.">
        <title>Evolutionary origin and ecological implication of a unique nif island in free-living Bradyrhizobium lineages.</title>
        <authorList>
            <person name="Tao J."/>
        </authorList>
    </citation>
    <scope>NUCLEOTIDE SEQUENCE [LARGE SCALE GENOMIC DNA]</scope>
    <source>
        <strain evidence="5">SZCCT0434</strain>
    </source>
</reference>
<dbReference type="InterPro" id="IPR048976">
    <property type="entry name" value="WHD_PKMT"/>
</dbReference>
<dbReference type="GO" id="GO:0032259">
    <property type="term" value="P:methylation"/>
    <property type="evidence" value="ECO:0007669"/>
    <property type="project" value="UniProtKB-KW"/>
</dbReference>
<dbReference type="CDD" id="cd02440">
    <property type="entry name" value="AdoMet_MTases"/>
    <property type="match status" value="1"/>
</dbReference>
<dbReference type="PANTHER" id="PTHR43667">
    <property type="entry name" value="CYCLOPROPANE-FATTY-ACYL-PHOSPHOLIPID SYNTHASE"/>
    <property type="match status" value="1"/>
</dbReference>
<dbReference type="Proteomes" id="UP001315278">
    <property type="component" value="Unassembled WGS sequence"/>
</dbReference>
<dbReference type="Gene3D" id="3.40.50.150">
    <property type="entry name" value="Vaccinia Virus protein VP39"/>
    <property type="match status" value="1"/>
</dbReference>
<dbReference type="GO" id="GO:0008168">
    <property type="term" value="F:methyltransferase activity"/>
    <property type="evidence" value="ECO:0007669"/>
    <property type="project" value="UniProtKB-KW"/>
</dbReference>
<gene>
    <name evidence="4" type="ORF">JQ615_28680</name>
</gene>
<protein>
    <submittedName>
        <fullName evidence="4">Class I SAM-dependent methyltransferase</fullName>
    </submittedName>
</protein>
<dbReference type="InterPro" id="IPR018773">
    <property type="entry name" value="MeTrfase_reg_dom_prd"/>
</dbReference>
<sequence length="483" mass="53245">MANAYDHVRYPSLVQEGLHPAAISVFACLHDLPFVPASDCRVLEIGCGEGANLMSIAATSPRSKLVGFDLAETAIANGRARAAAAKLANVEFSVMDILKAPDSLGEFDYIIAHGVYAWVPAPVREALMRLIGRALSRQGLALISYNAMPGCRVRQIVRDILLDCLAGTVEIKSRLAAAREWLEFLAANWSASDPLQHAMREEANYLLLRPPEVLFHDEMGDTYEPQFVSDVAAHAKRYGLQYICDAQPARGCEALIPSAERQVLRERTGEDWVQFEQQYDYATLLPYRETLLCKDSGIIDRTMAWTRVRRLHAHGEFIPVDEAESGKFEFRTRGDGRASTSEASIATLLGHIGAAKPQSIPLANEIDGRKLAETVLRMFRTGALSLQSEPFQFTLTPSEYPMASALARIQAARGETAITTLRHTTVNISDTTTRHFVTLLDGTRTRNDLALEMMRFTALPETTIVGKLKDNLNSLAQMALLAA</sequence>
<evidence type="ECO:0000259" key="2">
    <source>
        <dbReference type="Pfam" id="PF13847"/>
    </source>
</evidence>
<feature type="domain" description="Methyltransferase" evidence="2">
    <location>
        <begin position="38"/>
        <end position="147"/>
    </location>
</feature>
<dbReference type="InterPro" id="IPR025714">
    <property type="entry name" value="Methyltranfer_dom"/>
</dbReference>
<comment type="caution">
    <text evidence="4">The sequence shown here is derived from an EMBL/GenBank/DDBJ whole genome shotgun (WGS) entry which is preliminary data.</text>
</comment>